<name>A0A060RX02_PLARE</name>
<dbReference type="RefSeq" id="XP_012764594.1">
    <property type="nucleotide sequence ID" value="XM_012909140.2"/>
</dbReference>
<protein>
    <recommendedName>
        <fullName evidence="7">Palmitoyltransferase</fullName>
        <ecNumber evidence="7">2.3.1.225</ecNumber>
    </recommendedName>
</protein>
<reference evidence="9" key="2">
    <citation type="submission" date="2014-05" db="EMBL/GenBank/DDBJ databases">
        <title>The genome sequences of chimpanzee malaria parasites reveal the path to human adaptation.</title>
        <authorList>
            <person name="Otto T.D."/>
            <person name="Rayner J.C."/>
            <person name="Boehme U."/>
            <person name="Pain A."/>
            <person name="Spottiswoode N."/>
            <person name="Sanders M."/>
            <person name="Quail M."/>
            <person name="Ollomo B."/>
            <person name="Renaud F."/>
            <person name="Thomas A.W."/>
            <person name="Prugnolle F."/>
            <person name="Conway D.J."/>
            <person name="Newbold C."/>
            <person name="Berriman M."/>
        </authorList>
    </citation>
    <scope>NUCLEOTIDE SEQUENCE [LARGE SCALE GENOMIC DNA]</scope>
    <source>
        <strain evidence="9">CDC</strain>
    </source>
</reference>
<dbReference type="EMBL" id="LT969576">
    <property type="protein sequence ID" value="SOV81853.1"/>
    <property type="molecule type" value="Genomic_DNA"/>
</dbReference>
<evidence type="ECO:0000259" key="8">
    <source>
        <dbReference type="Pfam" id="PF01529"/>
    </source>
</evidence>
<dbReference type="KEGG" id="prei:PRSY57_1320400"/>
<evidence type="ECO:0000313" key="9">
    <source>
        <dbReference type="EMBL" id="CDO66008.1"/>
    </source>
</evidence>
<dbReference type="PANTHER" id="PTHR22883:SF127">
    <property type="entry name" value="ZDHHC-TYPE PALMITOYLTRANSFERASE 3-RELATED"/>
    <property type="match status" value="1"/>
</dbReference>
<feature type="transmembrane region" description="Helical" evidence="7">
    <location>
        <begin position="217"/>
        <end position="239"/>
    </location>
</feature>
<organism evidence="9 12">
    <name type="scientific">Plasmodium reichenowi</name>
    <dbReference type="NCBI Taxonomy" id="5854"/>
    <lineage>
        <taxon>Eukaryota</taxon>
        <taxon>Sar</taxon>
        <taxon>Alveolata</taxon>
        <taxon>Apicomplexa</taxon>
        <taxon>Aconoidasida</taxon>
        <taxon>Haemosporida</taxon>
        <taxon>Plasmodiidae</taxon>
        <taxon>Plasmodium</taxon>
        <taxon>Plasmodium (Laverania)</taxon>
    </lineage>
</organism>
<evidence type="ECO:0000256" key="7">
    <source>
        <dbReference type="RuleBase" id="RU079119"/>
    </source>
</evidence>
<dbReference type="EC" id="2.3.1.225" evidence="7"/>
<proteinExistence type="inferred from homology"/>
<evidence type="ECO:0000256" key="6">
    <source>
        <dbReference type="ARBA" id="ARBA00023315"/>
    </source>
</evidence>
<keyword evidence="5 7" id="KW-0472">Membrane</keyword>
<dbReference type="GeneID" id="24532782"/>
<dbReference type="Pfam" id="PF01529">
    <property type="entry name" value="DHHC"/>
    <property type="match status" value="1"/>
</dbReference>
<reference evidence="10 13" key="3">
    <citation type="journal article" date="2016" name="Nat. Commun.">
        <title>Genomes of cryptic chimpanzee Plasmodium species reveal key evolutionary events leading to human malaria.</title>
        <authorList>
            <person name="Sundararaman S.A."/>
            <person name="Plenderleith L.J."/>
            <person name="Liu W."/>
            <person name="Loy D.E."/>
            <person name="Learn G.H."/>
            <person name="Li Y."/>
            <person name="Shaw K.S."/>
            <person name="Ayouba A."/>
            <person name="Peeters M."/>
            <person name="Speede S."/>
            <person name="Shaw G.M."/>
            <person name="Bushman F.D."/>
            <person name="Brisson D."/>
            <person name="Rayner J.C."/>
            <person name="Sharp P.M."/>
            <person name="Hahn B.H."/>
        </authorList>
    </citation>
    <scope>NUCLEOTIDE SEQUENCE [LARGE SCALE GENOMIC DNA]</scope>
    <source>
        <strain evidence="10 13">SY57</strain>
    </source>
</reference>
<dbReference type="GO" id="GO:0006612">
    <property type="term" value="P:protein targeting to membrane"/>
    <property type="evidence" value="ECO:0007669"/>
    <property type="project" value="TreeGrafter"/>
</dbReference>
<dbReference type="InterPro" id="IPR039859">
    <property type="entry name" value="PFA4/ZDH16/20/ERF2-like"/>
</dbReference>
<evidence type="ECO:0000313" key="11">
    <source>
        <dbReference type="EMBL" id="SOV81853.1"/>
    </source>
</evidence>
<dbReference type="PANTHER" id="PTHR22883">
    <property type="entry name" value="ZINC FINGER DHHC DOMAIN CONTAINING PROTEIN"/>
    <property type="match status" value="1"/>
</dbReference>
<reference evidence="9" key="1">
    <citation type="submission" date="2014-01" db="EMBL/GenBank/DDBJ databases">
        <authorList>
            <person name="Aslett M."/>
        </authorList>
    </citation>
    <scope>NUCLEOTIDE SEQUENCE</scope>
    <source>
        <strain evidence="9">CDC</strain>
    </source>
</reference>
<dbReference type="PROSITE" id="PS50216">
    <property type="entry name" value="DHHC"/>
    <property type="match status" value="1"/>
</dbReference>
<evidence type="ECO:0000313" key="12">
    <source>
        <dbReference type="Proteomes" id="UP000027581"/>
    </source>
</evidence>
<dbReference type="GO" id="GO:0005783">
    <property type="term" value="C:endoplasmic reticulum"/>
    <property type="evidence" value="ECO:0007669"/>
    <property type="project" value="TreeGrafter"/>
</dbReference>
<keyword evidence="6 7" id="KW-0012">Acyltransferase</keyword>
<dbReference type="VEuPathDB" id="PlasmoDB:PRCDC_1320400"/>
<dbReference type="AlphaFoldDB" id="A0A060RX02"/>
<dbReference type="VEuPathDB" id="PlasmoDB:PRG01_1323500"/>
<dbReference type="EMBL" id="LVLA01000014">
    <property type="protein sequence ID" value="KYN94655.1"/>
    <property type="molecule type" value="Genomic_DNA"/>
</dbReference>
<feature type="transmembrane region" description="Helical" evidence="7">
    <location>
        <begin position="68"/>
        <end position="92"/>
    </location>
</feature>
<evidence type="ECO:0000313" key="14">
    <source>
        <dbReference type="Proteomes" id="UP000240500"/>
    </source>
</evidence>
<evidence type="ECO:0000256" key="2">
    <source>
        <dbReference type="ARBA" id="ARBA00022679"/>
    </source>
</evidence>
<dbReference type="Proteomes" id="UP000240500">
    <property type="component" value="Chromosome 13"/>
</dbReference>
<reference evidence="11 14" key="4">
    <citation type="submission" date="2016-09" db="EMBL/GenBank/DDBJ databases">
        <authorList>
            <consortium name="Pathogen Informatics"/>
        </authorList>
    </citation>
    <scope>NUCLEOTIDE SEQUENCE [LARGE SCALE GENOMIC DNA]</scope>
</reference>
<comment type="catalytic activity">
    <reaction evidence="7">
        <text>L-cysteinyl-[protein] + hexadecanoyl-CoA = S-hexadecanoyl-L-cysteinyl-[protein] + CoA</text>
        <dbReference type="Rhea" id="RHEA:36683"/>
        <dbReference type="Rhea" id="RHEA-COMP:10131"/>
        <dbReference type="Rhea" id="RHEA-COMP:11032"/>
        <dbReference type="ChEBI" id="CHEBI:29950"/>
        <dbReference type="ChEBI" id="CHEBI:57287"/>
        <dbReference type="ChEBI" id="CHEBI:57379"/>
        <dbReference type="ChEBI" id="CHEBI:74151"/>
        <dbReference type="EC" id="2.3.1.225"/>
    </reaction>
</comment>
<dbReference type="GO" id="GO:0005794">
    <property type="term" value="C:Golgi apparatus"/>
    <property type="evidence" value="ECO:0007669"/>
    <property type="project" value="TreeGrafter"/>
</dbReference>
<keyword evidence="3 7" id="KW-0812">Transmembrane</keyword>
<dbReference type="EMBL" id="HG810774">
    <property type="protein sequence ID" value="CDO66008.1"/>
    <property type="molecule type" value="Genomic_DNA"/>
</dbReference>
<evidence type="ECO:0000256" key="4">
    <source>
        <dbReference type="ARBA" id="ARBA00022989"/>
    </source>
</evidence>
<sequence>MVQIHDAKSPFLLPLYKVYESNNIFFCKGNIITGPNIFFLLFTYIIIIISVLPIYIITYFQIDSSFCLTVALVSLTIFFVLVLFFLTTTAFCDPGIIPKRNYVDLSLPKGRTAFTTVKINGTIIKQYWCVNCNHFKEPRSKHCYTCNNCVTKFDHHCVWIGNCVGNRNYRRFFFFILNLSILSTIICFIFIGLFIQLCIKENGSLSFQPILYTIGEYPHITLYIIYSFPSSLLLINLFVYHLQMVLQNKTTYEDIQGLYSGNNPFDEGKFINLKKFLFTPVDKIQVEWKDIVKNITHLLILICQKYINIFKTL</sequence>
<feature type="transmembrane region" description="Helical" evidence="7">
    <location>
        <begin position="38"/>
        <end position="62"/>
    </location>
</feature>
<evidence type="ECO:0000313" key="10">
    <source>
        <dbReference type="EMBL" id="KYN94655.1"/>
    </source>
</evidence>
<evidence type="ECO:0000256" key="3">
    <source>
        <dbReference type="ARBA" id="ARBA00022692"/>
    </source>
</evidence>
<keyword evidence="12" id="KW-1185">Reference proteome</keyword>
<comment type="similarity">
    <text evidence="7">Belongs to the DHHC palmitoyltransferase family.</text>
</comment>
<accession>A0A060RX02</accession>
<gene>
    <name evidence="9" type="primary">DHHC8</name>
    <name evidence="9" type="ORF">PRCDC_1320400</name>
    <name evidence="11" type="ORF">PRG01_1323500</name>
    <name evidence="10" type="ORF">PRSY57_1320400</name>
</gene>
<keyword evidence="4 7" id="KW-1133">Transmembrane helix</keyword>
<dbReference type="Proteomes" id="UP000076359">
    <property type="component" value="Chromosome 13"/>
</dbReference>
<dbReference type="OrthoDB" id="9909019at2759"/>
<comment type="subcellular location">
    <subcellularLocation>
        <location evidence="1">Membrane</location>
        <topology evidence="1">Multi-pass membrane protein</topology>
    </subcellularLocation>
</comment>
<dbReference type="Proteomes" id="UP000027581">
    <property type="component" value="Unassembled WGS sequence"/>
</dbReference>
<evidence type="ECO:0000256" key="1">
    <source>
        <dbReference type="ARBA" id="ARBA00004141"/>
    </source>
</evidence>
<dbReference type="GO" id="GO:0019706">
    <property type="term" value="F:protein-cysteine S-palmitoyltransferase activity"/>
    <property type="evidence" value="ECO:0007669"/>
    <property type="project" value="UniProtKB-EC"/>
</dbReference>
<feature type="domain" description="Palmitoyltransferase DHHC" evidence="8">
    <location>
        <begin position="125"/>
        <end position="256"/>
    </location>
</feature>
<evidence type="ECO:0000313" key="13">
    <source>
        <dbReference type="Proteomes" id="UP000076359"/>
    </source>
</evidence>
<comment type="domain">
    <text evidence="7">The DHHC domain is required for palmitoyltransferase activity.</text>
</comment>
<dbReference type="GO" id="GO:0016020">
    <property type="term" value="C:membrane"/>
    <property type="evidence" value="ECO:0007669"/>
    <property type="project" value="UniProtKB-SubCell"/>
</dbReference>
<keyword evidence="2 7" id="KW-0808">Transferase</keyword>
<dbReference type="InterPro" id="IPR001594">
    <property type="entry name" value="Palmitoyltrfase_DHHC"/>
</dbReference>
<evidence type="ECO:0000256" key="5">
    <source>
        <dbReference type="ARBA" id="ARBA00023136"/>
    </source>
</evidence>
<feature type="transmembrane region" description="Helical" evidence="7">
    <location>
        <begin position="172"/>
        <end position="197"/>
    </location>
</feature>